<protein>
    <submittedName>
        <fullName evidence="8">Type II secretion system protein</fullName>
    </submittedName>
</protein>
<keyword evidence="5 6" id="KW-0472">Membrane</keyword>
<evidence type="ECO:0000256" key="4">
    <source>
        <dbReference type="ARBA" id="ARBA00022989"/>
    </source>
</evidence>
<evidence type="ECO:0000256" key="6">
    <source>
        <dbReference type="SAM" id="Phobius"/>
    </source>
</evidence>
<reference evidence="8 9" key="1">
    <citation type="journal article" date="2022" name="Int. J. Syst. Evol. Microbiol.">
        <title>Neobacillus kokaensis sp. nov., isolated from soil.</title>
        <authorList>
            <person name="Yuki K."/>
            <person name="Matsubara H."/>
            <person name="Yamaguchi S."/>
        </authorList>
    </citation>
    <scope>NUCLEOTIDE SEQUENCE [LARGE SCALE GENOMIC DNA]</scope>
    <source>
        <strain evidence="8 9">LOB 377</strain>
    </source>
</reference>
<evidence type="ECO:0000256" key="5">
    <source>
        <dbReference type="ARBA" id="ARBA00023136"/>
    </source>
</evidence>
<evidence type="ECO:0000256" key="3">
    <source>
        <dbReference type="ARBA" id="ARBA00022692"/>
    </source>
</evidence>
<accession>A0ABQ3MZ76</accession>
<feature type="transmembrane region" description="Helical" evidence="6">
    <location>
        <begin position="107"/>
        <end position="126"/>
    </location>
</feature>
<evidence type="ECO:0000256" key="1">
    <source>
        <dbReference type="ARBA" id="ARBA00004651"/>
    </source>
</evidence>
<dbReference type="RefSeq" id="WP_191268878.1">
    <property type="nucleotide sequence ID" value="NZ_BNDS01000001.1"/>
</dbReference>
<name>A0ABQ3MZ76_9BACI</name>
<dbReference type="Proteomes" id="UP000637074">
    <property type="component" value="Unassembled WGS sequence"/>
</dbReference>
<evidence type="ECO:0000313" key="9">
    <source>
        <dbReference type="Proteomes" id="UP000637074"/>
    </source>
</evidence>
<dbReference type="PANTHER" id="PTHR35007">
    <property type="entry name" value="INTEGRAL MEMBRANE PROTEIN-RELATED"/>
    <property type="match status" value="1"/>
</dbReference>
<feature type="transmembrane region" description="Helical" evidence="6">
    <location>
        <begin position="281"/>
        <end position="305"/>
    </location>
</feature>
<evidence type="ECO:0000256" key="2">
    <source>
        <dbReference type="ARBA" id="ARBA00022475"/>
    </source>
</evidence>
<feature type="transmembrane region" description="Helical" evidence="6">
    <location>
        <begin position="6"/>
        <end position="22"/>
    </location>
</feature>
<keyword evidence="3 6" id="KW-0812">Transmembrane</keyword>
<proteinExistence type="predicted"/>
<dbReference type="InterPro" id="IPR018076">
    <property type="entry name" value="T2SS_GspF_dom"/>
</dbReference>
<dbReference type="PANTHER" id="PTHR35007:SF2">
    <property type="entry name" value="PILUS ASSEMBLE PROTEIN"/>
    <property type="match status" value="1"/>
</dbReference>
<evidence type="ECO:0000259" key="7">
    <source>
        <dbReference type="Pfam" id="PF00482"/>
    </source>
</evidence>
<comment type="subcellular location">
    <subcellularLocation>
        <location evidence="1">Cell membrane</location>
        <topology evidence="1">Multi-pass membrane protein</topology>
    </subcellularLocation>
</comment>
<feature type="domain" description="Type II secretion system protein GspF" evidence="7">
    <location>
        <begin position="171"/>
        <end position="297"/>
    </location>
</feature>
<organism evidence="8 9">
    <name type="scientific">Neobacillus kokaensis</name>
    <dbReference type="NCBI Taxonomy" id="2759023"/>
    <lineage>
        <taxon>Bacteria</taxon>
        <taxon>Bacillati</taxon>
        <taxon>Bacillota</taxon>
        <taxon>Bacilli</taxon>
        <taxon>Bacillales</taxon>
        <taxon>Bacillaceae</taxon>
        <taxon>Neobacillus</taxon>
    </lineage>
</organism>
<keyword evidence="2" id="KW-1003">Cell membrane</keyword>
<sequence>MLYAAFFAAVLLFIFGLLSIPFEKKSQIESRVEKFLLDNQVKTNAPVLSAEEEKKRVPFKQRVLLPLWLDAKKNLSKRMPGKKAEKLEKQLSQAGNPFNMRAADYRLLQLAFDFGMPFIAVCYGLLLGFRGGTLIIVASIGIGIGILLPKRYMKIKIAKRQSQAVKELPDFVDLLLVSLEAGLGFDSALSKVIGKQEGVLAREFRRCLEEMRLGLTRKEALSGVRDRLEAEEITVFINSILRGEKLGTGMVKVLRILAVDVRERRREKAEETAQKAPIKMLFPLVFFIFPSLFIVILGPAVIQIFQQFSK</sequence>
<dbReference type="EMBL" id="BNDS01000001">
    <property type="protein sequence ID" value="GHH96697.1"/>
    <property type="molecule type" value="Genomic_DNA"/>
</dbReference>
<dbReference type="Pfam" id="PF00482">
    <property type="entry name" value="T2SSF"/>
    <property type="match status" value="1"/>
</dbReference>
<feature type="transmembrane region" description="Helical" evidence="6">
    <location>
        <begin position="132"/>
        <end position="149"/>
    </location>
</feature>
<evidence type="ECO:0000313" key="8">
    <source>
        <dbReference type="EMBL" id="GHH96697.1"/>
    </source>
</evidence>
<keyword evidence="9" id="KW-1185">Reference proteome</keyword>
<gene>
    <name evidence="8" type="ORF">AM1BK_02400</name>
</gene>
<keyword evidence="4 6" id="KW-1133">Transmembrane helix</keyword>
<comment type="caution">
    <text evidence="8">The sequence shown here is derived from an EMBL/GenBank/DDBJ whole genome shotgun (WGS) entry which is preliminary data.</text>
</comment>